<name>A0AAU9K6W1_9CILI</name>
<accession>A0AAU9K6W1</accession>
<evidence type="ECO:0000313" key="2">
    <source>
        <dbReference type="EMBL" id="CAG9334204.1"/>
    </source>
</evidence>
<dbReference type="PANTHER" id="PTHR34825">
    <property type="entry name" value="CONSERVED PROTEIN, WITH A WEAK D-GALACTARATE DEHYDRATASE/ALTRONATE HYDROLASE DOMAIN"/>
    <property type="match status" value="1"/>
</dbReference>
<sequence>MDLSESELISRISQANSFRVEGDIEEISTFSIYTILMGLYPNNQVYIMMERFFGKSPFESDSEDSQLLYVKEIENLLNLPGGPIKPIVSVHKNKPDDSWDFMLILPSQGFIPPKIYYRNSKHKHLKLPPLISFLLENKLKTNEIEENKESISGGMLKTYQIVEEQDFPIMNSVQQNEGGWWALFRIFLIISSKCEDYLKRMTSWTPTFYAMQKYFKEAQIDLKQIGLHSDWSERQAWVEDQKLLVLQALNEKISMWEANTNKVCDATNTFADRLEFWKRIINTSKDNANATPKKPFSYNNIDTSIQKSNVKIKKNWKFSASKFTFKNLIRDEIVYVDKTLFIKEVLDDTSDAILITRPRRWGKSINIDMLKTFLGNNGDEKINKQNKALFTEKRKLIINGFSNSSASQKLAIATVNNGDYVEMHAGKYPVIFISFPEVSMEVGIDIREIIRKKFGEAIQSAYVEHRYVLEKLIERLKDGYDEDLEKDIKTFRSFYNDEPNANLEKSIKFLSRVLCEFYHEQVFILIDEYDRPFNHLFSTESYNTVVKFMRDLLSPAIKETKYAKKVVMTGILRCAKDDLFSGINNVSLNSVTNQRYSECFGFTESEVDKILREASVWNTEEDLELNKRQVASWYDGYNIGGHKIYNPWSIMNCLYYSREGEEDIYRAYWIDTGSQNELQYLFKNFTCEEELSELLRTGYLILENQLPIKINMADVSNDKGQFFSLLLHSGYLTPFQAPIEKNYGRNIIRSDSRNRKGIYVIPNKEVKKFVFDILIKNWVENLNIPSPELCKLMNLLNENLENTYEYISIIKNQILNHWGGDNHKEVDFQNLIGSPNLYAGIAGTNEPRHRLLSEVRNEENKRLDSMYLPIIGKSTCVVIHEYKKLYNTELPQVNKTTFEAIMQIYDKGYMNAALSMYELDNYNNYYSHIIVRAMVFYQLTAQTKWNLNFIYHIHEIRDAIKIRDYLKMNQNVLATCKTKKELKNLLRLIVGPEQEEDISYITKGLKRKHLTNKKGTKLKKSDKN</sequence>
<dbReference type="Proteomes" id="UP001162131">
    <property type="component" value="Unassembled WGS sequence"/>
</dbReference>
<keyword evidence="3" id="KW-1185">Reference proteome</keyword>
<reference evidence="2" key="1">
    <citation type="submission" date="2021-09" db="EMBL/GenBank/DDBJ databases">
        <authorList>
            <consortium name="AG Swart"/>
            <person name="Singh M."/>
            <person name="Singh A."/>
            <person name="Seah K."/>
            <person name="Emmerich C."/>
        </authorList>
    </citation>
    <scope>NUCLEOTIDE SEQUENCE</scope>
    <source>
        <strain evidence="2">ATCC30299</strain>
    </source>
</reference>
<dbReference type="Pfam" id="PF09820">
    <property type="entry name" value="AAA-ATPase_like"/>
    <property type="match status" value="1"/>
</dbReference>
<feature type="domain" description="AAA-ATPase-like" evidence="1">
    <location>
        <begin position="324"/>
        <end position="580"/>
    </location>
</feature>
<evidence type="ECO:0000259" key="1">
    <source>
        <dbReference type="Pfam" id="PF09820"/>
    </source>
</evidence>
<dbReference type="PANTHER" id="PTHR34825:SF1">
    <property type="entry name" value="AAA-ATPASE-LIKE DOMAIN-CONTAINING PROTEIN"/>
    <property type="match status" value="1"/>
</dbReference>
<protein>
    <recommendedName>
        <fullName evidence="1">AAA-ATPase-like domain-containing protein</fullName>
    </recommendedName>
</protein>
<comment type="caution">
    <text evidence="2">The sequence shown here is derived from an EMBL/GenBank/DDBJ whole genome shotgun (WGS) entry which is preliminary data.</text>
</comment>
<gene>
    <name evidence="2" type="ORF">BSTOLATCC_MIC60824</name>
</gene>
<proteinExistence type="predicted"/>
<dbReference type="EMBL" id="CAJZBQ010000058">
    <property type="protein sequence ID" value="CAG9334204.1"/>
    <property type="molecule type" value="Genomic_DNA"/>
</dbReference>
<organism evidence="2 3">
    <name type="scientific">Blepharisma stoltei</name>
    <dbReference type="NCBI Taxonomy" id="1481888"/>
    <lineage>
        <taxon>Eukaryota</taxon>
        <taxon>Sar</taxon>
        <taxon>Alveolata</taxon>
        <taxon>Ciliophora</taxon>
        <taxon>Postciliodesmatophora</taxon>
        <taxon>Heterotrichea</taxon>
        <taxon>Heterotrichida</taxon>
        <taxon>Blepharismidae</taxon>
        <taxon>Blepharisma</taxon>
    </lineage>
</organism>
<dbReference type="InterPro" id="IPR018631">
    <property type="entry name" value="AAA-ATPase-like_dom"/>
</dbReference>
<evidence type="ECO:0000313" key="3">
    <source>
        <dbReference type="Proteomes" id="UP001162131"/>
    </source>
</evidence>
<dbReference type="AlphaFoldDB" id="A0AAU9K6W1"/>